<dbReference type="PANTHER" id="PTHR23338">
    <property type="entry name" value="SMALL NUCLEAR RIBONUCLEOPROTEIN SM"/>
    <property type="match status" value="1"/>
</dbReference>
<evidence type="ECO:0000256" key="3">
    <source>
        <dbReference type="ARBA" id="ARBA00008146"/>
    </source>
</evidence>
<dbReference type="InterPro" id="IPR027141">
    <property type="entry name" value="LSm4/Sm_D1/D3"/>
</dbReference>
<dbReference type="InParanoid" id="D8M578"/>
<keyword evidence="8" id="KW-0687">Ribonucleoprotein</keyword>
<dbReference type="Proteomes" id="UP000008312">
    <property type="component" value="Unassembled WGS sequence"/>
</dbReference>
<proteinExistence type="inferred from homology"/>
<evidence type="ECO:0000259" key="9">
    <source>
        <dbReference type="SMART" id="SM00651"/>
    </source>
</evidence>
<keyword evidence="11" id="KW-1185">Reference proteome</keyword>
<evidence type="ECO:0000256" key="2">
    <source>
        <dbReference type="ARBA" id="ARBA00004514"/>
    </source>
</evidence>
<dbReference type="InterPro" id="IPR034099">
    <property type="entry name" value="SmD3"/>
</dbReference>
<dbReference type="InterPro" id="IPR001163">
    <property type="entry name" value="Sm_dom_euk/arc"/>
</dbReference>
<dbReference type="SMART" id="SM00651">
    <property type="entry name" value="Sm"/>
    <property type="match status" value="1"/>
</dbReference>
<keyword evidence="6 8" id="KW-0508">mRNA splicing</keyword>
<evidence type="ECO:0000256" key="5">
    <source>
        <dbReference type="ARBA" id="ARBA00022664"/>
    </source>
</evidence>
<dbReference type="GO" id="GO:0005681">
    <property type="term" value="C:spliceosomal complex"/>
    <property type="evidence" value="ECO:0007669"/>
    <property type="project" value="InterPro"/>
</dbReference>
<keyword evidence="7 8" id="KW-0539">Nucleus</keyword>
<dbReference type="CDD" id="cd01721">
    <property type="entry name" value="Sm_D3"/>
    <property type="match status" value="1"/>
</dbReference>
<dbReference type="OrthoDB" id="6425924at2759"/>
<dbReference type="Pfam" id="PF01423">
    <property type="entry name" value="LSM"/>
    <property type="match status" value="1"/>
</dbReference>
<dbReference type="RefSeq" id="XP_012897265.1">
    <property type="nucleotide sequence ID" value="XM_013041811.1"/>
</dbReference>
<evidence type="ECO:0000256" key="4">
    <source>
        <dbReference type="ARBA" id="ARBA00022490"/>
    </source>
</evidence>
<comment type="subcellular location">
    <subcellularLocation>
        <location evidence="2">Cytoplasm</location>
        <location evidence="2">Cytosol</location>
    </subcellularLocation>
    <subcellularLocation>
        <location evidence="1 8">Nucleus</location>
    </subcellularLocation>
</comment>
<evidence type="ECO:0000313" key="10">
    <source>
        <dbReference type="EMBL" id="CBK23217.2"/>
    </source>
</evidence>
<sequence>MCHCLAMSVSGKRIIGMPTLLLYEAEGCTALIQTRDGSIYRGIIMEVQDNWNLNMKNVTMKTKYSNEIIPFEMLFIRGAQISFIVLPEMFKHSPMFQRVIDFKNDRPCYSKRGSSLYFLDMLAYS</sequence>
<name>D8M578_BLAHO</name>
<dbReference type="GO" id="GO:0000387">
    <property type="term" value="P:spliceosomal snRNP assembly"/>
    <property type="evidence" value="ECO:0007669"/>
    <property type="project" value="UniProtKB-UniRule"/>
</dbReference>
<dbReference type="InterPro" id="IPR010920">
    <property type="entry name" value="LSM_dom_sf"/>
</dbReference>
<reference evidence="10" key="1">
    <citation type="submission" date="2010-02" db="EMBL/GenBank/DDBJ databases">
        <title>Sequencing and annotation of the Blastocystis hominis genome.</title>
        <authorList>
            <person name="Wincker P."/>
        </authorList>
    </citation>
    <scope>NUCLEOTIDE SEQUENCE</scope>
    <source>
        <strain evidence="10">Singapore isolate B</strain>
    </source>
</reference>
<dbReference type="AlphaFoldDB" id="D8M578"/>
<dbReference type="OMA" id="CHCLAMS"/>
<comment type="similarity">
    <text evidence="3 8">Belongs to the snRNP core protein family.</text>
</comment>
<evidence type="ECO:0000256" key="6">
    <source>
        <dbReference type="ARBA" id="ARBA00023187"/>
    </source>
</evidence>
<evidence type="ECO:0000256" key="1">
    <source>
        <dbReference type="ARBA" id="ARBA00004123"/>
    </source>
</evidence>
<keyword evidence="5 8" id="KW-0507">mRNA processing</keyword>
<evidence type="ECO:0000313" key="11">
    <source>
        <dbReference type="Proteomes" id="UP000008312"/>
    </source>
</evidence>
<gene>
    <name evidence="10" type="ORF">GSBLH_T00006587001</name>
</gene>
<accession>D8M578</accession>
<evidence type="ECO:0000256" key="7">
    <source>
        <dbReference type="ARBA" id="ARBA00023242"/>
    </source>
</evidence>
<dbReference type="GO" id="GO:0005829">
    <property type="term" value="C:cytosol"/>
    <property type="evidence" value="ECO:0007669"/>
    <property type="project" value="UniProtKB-SubCell"/>
</dbReference>
<dbReference type="EMBL" id="FN668657">
    <property type="protein sequence ID" value="CBK23217.2"/>
    <property type="molecule type" value="Genomic_DNA"/>
</dbReference>
<dbReference type="SUPFAM" id="SSF50182">
    <property type="entry name" value="Sm-like ribonucleoproteins"/>
    <property type="match status" value="1"/>
</dbReference>
<dbReference type="Gene3D" id="2.30.30.100">
    <property type="match status" value="1"/>
</dbReference>
<evidence type="ECO:0000256" key="8">
    <source>
        <dbReference type="RuleBase" id="RU365050"/>
    </source>
</evidence>
<dbReference type="GeneID" id="24922711"/>
<protein>
    <recommendedName>
        <fullName evidence="8">Small nuclear ribonucleoprotein Sm D3</fullName>
        <shortName evidence="8">Sm-D3</shortName>
    </recommendedName>
    <alternativeName>
        <fullName evidence="8">snRNP core protein D3</fullName>
    </alternativeName>
</protein>
<organism evidence="10">
    <name type="scientific">Blastocystis hominis</name>
    <dbReference type="NCBI Taxonomy" id="12968"/>
    <lineage>
        <taxon>Eukaryota</taxon>
        <taxon>Sar</taxon>
        <taxon>Stramenopiles</taxon>
        <taxon>Bigyra</taxon>
        <taxon>Opalozoa</taxon>
        <taxon>Opalinata</taxon>
        <taxon>Blastocystidae</taxon>
        <taxon>Blastocystis</taxon>
    </lineage>
</organism>
<keyword evidence="4" id="KW-0963">Cytoplasm</keyword>
<feature type="domain" description="Sm" evidence="9">
    <location>
        <begin position="20"/>
        <end position="86"/>
    </location>
</feature>